<keyword evidence="1" id="KW-0472">Membrane</keyword>
<evidence type="ECO:0000313" key="3">
    <source>
        <dbReference type="EMBL" id="MDQ0518582.1"/>
    </source>
</evidence>
<dbReference type="Pfam" id="PF00535">
    <property type="entry name" value="Glycos_transf_2"/>
    <property type="match status" value="1"/>
</dbReference>
<dbReference type="EMBL" id="JAUSWJ010000001">
    <property type="protein sequence ID" value="MDQ0518582.1"/>
    <property type="molecule type" value="Genomic_DNA"/>
</dbReference>
<feature type="domain" description="Glycosyltransferase 2-like" evidence="2">
    <location>
        <begin position="6"/>
        <end position="139"/>
    </location>
</feature>
<organism evidence="3 4">
    <name type="scientific">Kaistia geumhonensis</name>
    <dbReference type="NCBI Taxonomy" id="410839"/>
    <lineage>
        <taxon>Bacteria</taxon>
        <taxon>Pseudomonadati</taxon>
        <taxon>Pseudomonadota</taxon>
        <taxon>Alphaproteobacteria</taxon>
        <taxon>Hyphomicrobiales</taxon>
        <taxon>Kaistiaceae</taxon>
        <taxon>Kaistia</taxon>
    </lineage>
</organism>
<keyword evidence="1" id="KW-1133">Transmembrane helix</keyword>
<dbReference type="PANTHER" id="PTHR48090:SF8">
    <property type="entry name" value="GLYCOSYLTRANSFERASE CSBB-RELATED"/>
    <property type="match status" value="1"/>
</dbReference>
<sequence>MAERITVVVPVFNEAVGLPLFVQRLTPVMEGLGVDWSVLFVNDGSSDGTLERLKRLNEEDPRFTAISLSRNFGKETAIAAGLHYAAADAVILMDGDTQHPPEMIPAFVERWRAGYEVVLGSREGMAEEGALRRFYSRGFHALFRLIAATRLPRGAVDFLLLDRRAVDAMNRLGERSRFSKGLYAWIGFRQTTLPFAVGGRAAGHSSFNFRRLLHFAVDGIVSFSTVPLKVWSYLGLVVSAFAMVYAVLFLIRTLVSGTDQPGFPSLIVSIMFFSGVQLISLGVLGEYVARIYEEVKRRPLFLIGEEIGVSEPKQGRRVGDMPS</sequence>
<reference evidence="3 4" key="1">
    <citation type="submission" date="2023-07" db="EMBL/GenBank/DDBJ databases">
        <title>Genomic Encyclopedia of Type Strains, Phase IV (KMG-IV): sequencing the most valuable type-strain genomes for metagenomic binning, comparative biology and taxonomic classification.</title>
        <authorList>
            <person name="Goeker M."/>
        </authorList>
    </citation>
    <scope>NUCLEOTIDE SEQUENCE [LARGE SCALE GENOMIC DNA]</scope>
    <source>
        <strain evidence="3 4">B1-1</strain>
    </source>
</reference>
<evidence type="ECO:0000259" key="2">
    <source>
        <dbReference type="Pfam" id="PF00535"/>
    </source>
</evidence>
<accession>A0ABU0MCE0</accession>
<dbReference type="Gene3D" id="3.90.550.10">
    <property type="entry name" value="Spore Coat Polysaccharide Biosynthesis Protein SpsA, Chain A"/>
    <property type="match status" value="1"/>
</dbReference>
<dbReference type="RefSeq" id="WP_266284164.1">
    <property type="nucleotide sequence ID" value="NZ_JAPKNF010000004.1"/>
</dbReference>
<dbReference type="CDD" id="cd04187">
    <property type="entry name" value="DPM1_like_bac"/>
    <property type="match status" value="1"/>
</dbReference>
<dbReference type="InterPro" id="IPR001173">
    <property type="entry name" value="Glyco_trans_2-like"/>
</dbReference>
<evidence type="ECO:0000256" key="1">
    <source>
        <dbReference type="SAM" id="Phobius"/>
    </source>
</evidence>
<proteinExistence type="predicted"/>
<dbReference type="SUPFAM" id="SSF53448">
    <property type="entry name" value="Nucleotide-diphospho-sugar transferases"/>
    <property type="match status" value="1"/>
</dbReference>
<gene>
    <name evidence="3" type="ORF">QO015_004195</name>
</gene>
<keyword evidence="4" id="KW-1185">Reference proteome</keyword>
<feature type="transmembrane region" description="Helical" evidence="1">
    <location>
        <begin position="230"/>
        <end position="251"/>
    </location>
</feature>
<comment type="caution">
    <text evidence="3">The sequence shown here is derived from an EMBL/GenBank/DDBJ whole genome shotgun (WGS) entry which is preliminary data.</text>
</comment>
<protein>
    <submittedName>
        <fullName evidence="3">Glycosyltransferase involved in cell wall biosynthesis</fullName>
    </submittedName>
</protein>
<keyword evidence="1" id="KW-0812">Transmembrane</keyword>
<dbReference type="Proteomes" id="UP001223743">
    <property type="component" value="Unassembled WGS sequence"/>
</dbReference>
<name>A0ABU0MCE0_9HYPH</name>
<evidence type="ECO:0000313" key="4">
    <source>
        <dbReference type="Proteomes" id="UP001223743"/>
    </source>
</evidence>
<dbReference type="PANTHER" id="PTHR48090">
    <property type="entry name" value="UNDECAPRENYL-PHOSPHATE 4-DEOXY-4-FORMAMIDO-L-ARABINOSE TRANSFERASE-RELATED"/>
    <property type="match status" value="1"/>
</dbReference>
<dbReference type="InterPro" id="IPR050256">
    <property type="entry name" value="Glycosyltransferase_2"/>
</dbReference>
<feature type="transmembrane region" description="Helical" evidence="1">
    <location>
        <begin position="263"/>
        <end position="289"/>
    </location>
</feature>
<dbReference type="InterPro" id="IPR029044">
    <property type="entry name" value="Nucleotide-diphossugar_trans"/>
</dbReference>